<protein>
    <submittedName>
        <fullName evidence="5">OLC1v1007207C1</fullName>
    </submittedName>
</protein>
<evidence type="ECO:0000256" key="2">
    <source>
        <dbReference type="SAM" id="MobiDB-lite"/>
    </source>
</evidence>
<feature type="transmembrane region" description="Helical" evidence="3">
    <location>
        <begin position="708"/>
        <end position="735"/>
    </location>
</feature>
<dbReference type="AlphaFoldDB" id="A0AAV1DJ61"/>
<dbReference type="SUPFAM" id="SSF48403">
    <property type="entry name" value="Ankyrin repeat"/>
    <property type="match status" value="2"/>
</dbReference>
<accession>A0AAV1DJ61</accession>
<dbReference type="PANTHER" id="PTHR24177">
    <property type="entry name" value="CASKIN"/>
    <property type="match status" value="1"/>
</dbReference>
<dbReference type="FunFam" id="1.25.40.20:FF:000545">
    <property type="entry name" value="Serine/threonine-protein phosphatase 6 regulatory ankyrin repeat subunit A"/>
    <property type="match status" value="1"/>
</dbReference>
<dbReference type="PROSITE" id="PS50088">
    <property type="entry name" value="ANK_REPEAT"/>
    <property type="match status" value="1"/>
</dbReference>
<keyword evidence="1" id="KW-0040">ANK repeat</keyword>
<dbReference type="Pfam" id="PF13962">
    <property type="entry name" value="PGG"/>
    <property type="match status" value="1"/>
</dbReference>
<dbReference type="InterPro" id="IPR026961">
    <property type="entry name" value="PGG_dom"/>
</dbReference>
<gene>
    <name evidence="5" type="ORF">OLC1_LOCUS15997</name>
</gene>
<keyword evidence="6" id="KW-1185">Reference proteome</keyword>
<keyword evidence="3" id="KW-0812">Transmembrane</keyword>
<dbReference type="InterPro" id="IPR002110">
    <property type="entry name" value="Ankyrin_rpt"/>
</dbReference>
<proteinExistence type="predicted"/>
<feature type="transmembrane region" description="Helical" evidence="3">
    <location>
        <begin position="675"/>
        <end position="696"/>
    </location>
</feature>
<feature type="transmembrane region" description="Helical" evidence="3">
    <location>
        <begin position="631"/>
        <end position="654"/>
    </location>
</feature>
<organism evidence="5 6">
    <name type="scientific">Oldenlandia corymbosa var. corymbosa</name>
    <dbReference type="NCBI Taxonomy" id="529605"/>
    <lineage>
        <taxon>Eukaryota</taxon>
        <taxon>Viridiplantae</taxon>
        <taxon>Streptophyta</taxon>
        <taxon>Embryophyta</taxon>
        <taxon>Tracheophyta</taxon>
        <taxon>Spermatophyta</taxon>
        <taxon>Magnoliopsida</taxon>
        <taxon>eudicotyledons</taxon>
        <taxon>Gunneridae</taxon>
        <taxon>Pentapetalae</taxon>
        <taxon>asterids</taxon>
        <taxon>lamiids</taxon>
        <taxon>Gentianales</taxon>
        <taxon>Rubiaceae</taxon>
        <taxon>Rubioideae</taxon>
        <taxon>Spermacoceae</taxon>
        <taxon>Hedyotis-Oldenlandia complex</taxon>
        <taxon>Oldenlandia</taxon>
    </lineage>
</organism>
<dbReference type="GO" id="GO:0016020">
    <property type="term" value="C:membrane"/>
    <property type="evidence" value="ECO:0007669"/>
    <property type="project" value="TreeGrafter"/>
</dbReference>
<evidence type="ECO:0000259" key="4">
    <source>
        <dbReference type="Pfam" id="PF13962"/>
    </source>
</evidence>
<evidence type="ECO:0000256" key="3">
    <source>
        <dbReference type="SAM" id="Phobius"/>
    </source>
</evidence>
<reference evidence="5" key="1">
    <citation type="submission" date="2023-03" db="EMBL/GenBank/DDBJ databases">
        <authorList>
            <person name="Julca I."/>
        </authorList>
    </citation>
    <scope>NUCLEOTIDE SEQUENCE</scope>
</reference>
<dbReference type="Gene3D" id="1.25.40.20">
    <property type="entry name" value="Ankyrin repeat-containing domain"/>
    <property type="match status" value="3"/>
</dbReference>
<dbReference type="EMBL" id="OX459122">
    <property type="protein sequence ID" value="CAI9107768.1"/>
    <property type="molecule type" value="Genomic_DNA"/>
</dbReference>
<dbReference type="SMART" id="SM00248">
    <property type="entry name" value="ANK"/>
    <property type="match status" value="6"/>
</dbReference>
<keyword evidence="3" id="KW-1133">Transmembrane helix</keyword>
<evidence type="ECO:0000313" key="6">
    <source>
        <dbReference type="Proteomes" id="UP001161247"/>
    </source>
</evidence>
<feature type="domain" description="PGG" evidence="4">
    <location>
        <begin position="583"/>
        <end position="695"/>
    </location>
</feature>
<keyword evidence="3" id="KW-0472">Membrane</keyword>
<feature type="region of interest" description="Disordered" evidence="2">
    <location>
        <begin position="408"/>
        <end position="441"/>
    </location>
</feature>
<dbReference type="InterPro" id="IPR036770">
    <property type="entry name" value="Ankyrin_rpt-contain_sf"/>
</dbReference>
<dbReference type="PROSITE" id="PS50297">
    <property type="entry name" value="ANK_REP_REGION"/>
    <property type="match status" value="1"/>
</dbReference>
<dbReference type="Pfam" id="PF12796">
    <property type="entry name" value="Ank_2"/>
    <property type="match status" value="2"/>
</dbReference>
<feature type="compositionally biased region" description="Polar residues" evidence="2">
    <location>
        <begin position="426"/>
        <end position="436"/>
    </location>
</feature>
<feature type="repeat" description="ANK" evidence="1">
    <location>
        <begin position="52"/>
        <end position="74"/>
    </location>
</feature>
<sequence length="748" mass="83711">MYSPPDESSSNMIGLEDIKKNLFKTAMRGDWTQVINIYKQHPEIHSAKITKTGDTALHIAAMDGQAGVVQELVKVIGNEGISGGHALEALATENERGNTPLHLAAALGSVPMCQCIANVDLKLIGCRNHDSETPFFLAVLHGRKDAFLCLHSICGSKQGYSFCRRNDGETILHCAIAGEYFDLAYQIIHLYEKLVNYVNEQGFSPLHILASKPSAFRSGSHSRRFNKIIYLCIFVDELVPHRFSDEHPLYQELEYLESAKYPENYQACVNFAWLVNKIFCLLALGAGKKDTGQQSDMEDPNRKKLHLFPANYNTFFEAVKFMSKAMLIVLGLGSREIVKIEERKKKHVWSNQVLDELLQRTSTYEYDDNGSHPQHLLSIKDDGSTRPYSFADGGDVFFSNYGILSPPEVDSSDDQANPDQDHKGNNAANGENTSSRGMGKKETPILIAAKNGVAEMVEKILQLFPVAIHDLNSDKKNIVLLAVENRQPHVYKLLLNMKIMKDSIFRKIDKDGNSALHLAAKLGEHRPWLIPGAALQMQWEIKWYEYVKKSMPLHFFVRYNKEGKTPREIFTETHKDLVKSGGDWLTNTSESCSVVAALIATVAFATATTVPGGVKQDIGTPTLENEPAFDVFAISSLIALCFSVTSVVMFLAILTSRYQERDFGKNLPKKLLLGLTSLFIAITSMLISFCSGHFFVLKDKLKYAAFPVYAITCLPVTIFAVAQFPLYFDLIWATFRNIPQRSYKVIPP</sequence>
<name>A0AAV1DJ61_OLDCO</name>
<evidence type="ECO:0000313" key="5">
    <source>
        <dbReference type="EMBL" id="CAI9107768.1"/>
    </source>
</evidence>
<dbReference type="PANTHER" id="PTHR24177:SF103">
    <property type="entry name" value="PGG DOMAIN-CONTAINING PROTEIN"/>
    <property type="match status" value="1"/>
</dbReference>
<evidence type="ECO:0000256" key="1">
    <source>
        <dbReference type="PROSITE-ProRule" id="PRU00023"/>
    </source>
</evidence>
<dbReference type="Proteomes" id="UP001161247">
    <property type="component" value="Chromosome 5"/>
</dbReference>